<dbReference type="InterPro" id="IPR011044">
    <property type="entry name" value="Quino_amine_DH_bsu"/>
</dbReference>
<evidence type="ECO:0000256" key="1">
    <source>
        <dbReference type="PROSITE-ProRule" id="PRU00024"/>
    </source>
</evidence>
<dbReference type="AlphaFoldDB" id="A0A8B6G6Y5"/>
<dbReference type="GO" id="GO:0061630">
    <property type="term" value="F:ubiquitin protein ligase activity"/>
    <property type="evidence" value="ECO:0007669"/>
    <property type="project" value="TreeGrafter"/>
</dbReference>
<feature type="domain" description="B box-type" evidence="3">
    <location>
        <begin position="2"/>
        <end position="52"/>
    </location>
</feature>
<keyword evidence="2" id="KW-0175">Coiled coil</keyword>
<feature type="coiled-coil region" evidence="2">
    <location>
        <begin position="159"/>
        <end position="245"/>
    </location>
</feature>
<dbReference type="PANTHER" id="PTHR25462">
    <property type="entry name" value="BONUS, ISOFORM C-RELATED"/>
    <property type="match status" value="1"/>
</dbReference>
<keyword evidence="1" id="KW-0862">Zinc</keyword>
<dbReference type="Gene3D" id="4.10.830.40">
    <property type="match status" value="1"/>
</dbReference>
<evidence type="ECO:0000256" key="2">
    <source>
        <dbReference type="SAM" id="Coils"/>
    </source>
</evidence>
<dbReference type="EMBL" id="UYJE01007952">
    <property type="protein sequence ID" value="VDI59587.1"/>
    <property type="molecule type" value="Genomic_DNA"/>
</dbReference>
<organism evidence="4 5">
    <name type="scientific">Mytilus galloprovincialis</name>
    <name type="common">Mediterranean mussel</name>
    <dbReference type="NCBI Taxonomy" id="29158"/>
    <lineage>
        <taxon>Eukaryota</taxon>
        <taxon>Metazoa</taxon>
        <taxon>Spiralia</taxon>
        <taxon>Lophotrochozoa</taxon>
        <taxon>Mollusca</taxon>
        <taxon>Bivalvia</taxon>
        <taxon>Autobranchia</taxon>
        <taxon>Pteriomorphia</taxon>
        <taxon>Mytilida</taxon>
        <taxon>Mytiloidea</taxon>
        <taxon>Mytilidae</taxon>
        <taxon>Mytilinae</taxon>
        <taxon>Mytilus</taxon>
    </lineage>
</organism>
<dbReference type="PROSITE" id="PS50119">
    <property type="entry name" value="ZF_BBOX"/>
    <property type="match status" value="2"/>
</dbReference>
<keyword evidence="1" id="KW-0863">Zinc-finger</keyword>
<dbReference type="Proteomes" id="UP000596742">
    <property type="component" value="Unassembled WGS sequence"/>
</dbReference>
<dbReference type="InterPro" id="IPR047153">
    <property type="entry name" value="TRIM45/56/19-like"/>
</dbReference>
<dbReference type="InterPro" id="IPR000315">
    <property type="entry name" value="Znf_B-box"/>
</dbReference>
<dbReference type="Gene3D" id="2.120.10.30">
    <property type="entry name" value="TolB, C-terminal domain"/>
    <property type="match status" value="1"/>
</dbReference>
<keyword evidence="5" id="KW-1185">Reference proteome</keyword>
<comment type="caution">
    <text evidence="4">The sequence shown here is derived from an EMBL/GenBank/DDBJ whole genome shotgun (WGS) entry which is preliminary data.</text>
</comment>
<proteinExistence type="predicted"/>
<keyword evidence="1" id="KW-0479">Metal-binding</keyword>
<accession>A0A8B6G6Y5</accession>
<reference evidence="4" key="1">
    <citation type="submission" date="2018-11" db="EMBL/GenBank/DDBJ databases">
        <authorList>
            <person name="Alioto T."/>
            <person name="Alioto T."/>
        </authorList>
    </citation>
    <scope>NUCLEOTIDE SEQUENCE</scope>
</reference>
<evidence type="ECO:0000313" key="5">
    <source>
        <dbReference type="Proteomes" id="UP000596742"/>
    </source>
</evidence>
<name>A0A8B6G6Y5_MYTGA</name>
<protein>
    <recommendedName>
        <fullName evidence="3">B box-type domain-containing protein</fullName>
    </recommendedName>
</protein>
<evidence type="ECO:0000313" key="4">
    <source>
        <dbReference type="EMBL" id="VDI59587.1"/>
    </source>
</evidence>
<dbReference type="SMART" id="SM00336">
    <property type="entry name" value="BBOX"/>
    <property type="match status" value="2"/>
</dbReference>
<evidence type="ECO:0000259" key="3">
    <source>
        <dbReference type="PROSITE" id="PS50119"/>
    </source>
</evidence>
<dbReference type="Pfam" id="PF22586">
    <property type="entry name" value="ANCHR-like_BBOX"/>
    <property type="match status" value="1"/>
</dbReference>
<dbReference type="Gene3D" id="3.30.160.60">
    <property type="entry name" value="Classic Zinc Finger"/>
    <property type="match status" value="1"/>
</dbReference>
<dbReference type="InterPro" id="IPR011042">
    <property type="entry name" value="6-blade_b-propeller_TolB-like"/>
</dbReference>
<dbReference type="SUPFAM" id="SSF57845">
    <property type="entry name" value="B-box zinc-binding domain"/>
    <property type="match status" value="1"/>
</dbReference>
<dbReference type="OrthoDB" id="6064561at2759"/>
<sequence>MATSVHCDPCLRIGQSSNAVKVCTECEESMCQLCVKAHQSFKAFTSHHVVNVDVLPQSVFTSKQYCQIHTEKILDLFCTQHDTLCCRSCMTDKHRNCNSVLPLEDASRNVNESAMLVDTECELDGIADTLKIFEKDRKSASREVEDAALVATSEVSNVKDRILKRINEMEEKIKAEIEDIKSKEMSEITSTQNEIKGMNEMIECLQQNLETTTKFGSNNQKFVMIHSLKTKIKELQERLQNMLSVAESVDITFSPTMDILLSTKFGLIKEIRKPCTIVHHISTQMQAPFVPRRPSTFKLTGELKLIDSFISSAVITPKNNLLVCFFDISALVLVNELGIVTQMRNLISQPWDIAIIPDTDEAIVSLVPEQSIQYVKIENLALDKKVSVKKKFPTQIRGIAVTKDRIAIGCHAKVYICTMHLDIITELSVGRGNVYYLHFDNFDRLSCILRQVHEIYQFYKTGNLSFKYSFNDFSNNKNGITSDKYGNVLIADTDKNSIIQVGSDGHYQKQILEGKDGIKNPISLFFNSIFTKLFVVNKNGSVHIFDC</sequence>
<dbReference type="SUPFAM" id="SSF50969">
    <property type="entry name" value="YVTN repeat-like/Quinoprotein amine dehydrogenase"/>
    <property type="match status" value="1"/>
</dbReference>
<dbReference type="PANTHER" id="PTHR25462:SF291">
    <property type="entry name" value="E3 UBIQUITIN-PROTEIN LIGASE TRIM45"/>
    <property type="match status" value="1"/>
</dbReference>
<dbReference type="GO" id="GO:0008270">
    <property type="term" value="F:zinc ion binding"/>
    <property type="evidence" value="ECO:0007669"/>
    <property type="project" value="UniProtKB-KW"/>
</dbReference>
<feature type="domain" description="B box-type" evidence="3">
    <location>
        <begin position="61"/>
        <end position="103"/>
    </location>
</feature>
<gene>
    <name evidence="4" type="ORF">MGAL_10B062773</name>
</gene>